<dbReference type="InterPro" id="IPR025554">
    <property type="entry name" value="DUF4140"/>
</dbReference>
<dbReference type="Proteomes" id="UP000663888">
    <property type="component" value="Unassembled WGS sequence"/>
</dbReference>
<dbReference type="EMBL" id="CAJMWX010000835">
    <property type="protein sequence ID" value="CAE6434208.1"/>
    <property type="molecule type" value="Genomic_DNA"/>
</dbReference>
<evidence type="ECO:0000259" key="3">
    <source>
        <dbReference type="Pfam" id="PF13598"/>
    </source>
</evidence>
<feature type="region of interest" description="Disordered" evidence="2">
    <location>
        <begin position="318"/>
        <end position="370"/>
    </location>
</feature>
<comment type="caution">
    <text evidence="5">The sequence shown here is derived from an EMBL/GenBank/DDBJ whole genome shotgun (WGS) entry which is preliminary data.</text>
</comment>
<dbReference type="InterPro" id="IPR011935">
    <property type="entry name" value="CHP02231"/>
</dbReference>
<keyword evidence="1" id="KW-0175">Coiled coil</keyword>
<organism evidence="5 6">
    <name type="scientific">Rhizoctonia solani</name>
    <dbReference type="NCBI Taxonomy" id="456999"/>
    <lineage>
        <taxon>Eukaryota</taxon>
        <taxon>Fungi</taxon>
        <taxon>Dikarya</taxon>
        <taxon>Basidiomycota</taxon>
        <taxon>Agaricomycotina</taxon>
        <taxon>Agaricomycetes</taxon>
        <taxon>Cantharellales</taxon>
        <taxon>Ceratobasidiaceae</taxon>
        <taxon>Rhizoctonia</taxon>
    </lineage>
</organism>
<evidence type="ECO:0000259" key="4">
    <source>
        <dbReference type="Pfam" id="PF13600"/>
    </source>
</evidence>
<feature type="region of interest" description="Disordered" evidence="2">
    <location>
        <begin position="567"/>
        <end position="587"/>
    </location>
</feature>
<accession>A0A8H2XVU9</accession>
<dbReference type="AlphaFoldDB" id="A0A8H2XVU9"/>
<dbReference type="Pfam" id="PF13598">
    <property type="entry name" value="DUF4139"/>
    <property type="match status" value="1"/>
</dbReference>
<dbReference type="InterPro" id="IPR037291">
    <property type="entry name" value="DUF4139"/>
</dbReference>
<feature type="region of interest" description="Disordered" evidence="2">
    <location>
        <begin position="85"/>
        <end position="106"/>
    </location>
</feature>
<name>A0A8H2XVU9_9AGAM</name>
<dbReference type="PANTHER" id="PTHR31005:SF8">
    <property type="entry name" value="DUF4139 DOMAIN-CONTAINING PROTEIN"/>
    <property type="match status" value="1"/>
</dbReference>
<dbReference type="Pfam" id="PF13600">
    <property type="entry name" value="DUF4140"/>
    <property type="match status" value="1"/>
</dbReference>
<evidence type="ECO:0000313" key="5">
    <source>
        <dbReference type="EMBL" id="CAE6434208.1"/>
    </source>
</evidence>
<feature type="domain" description="DUF4139" evidence="3">
    <location>
        <begin position="211"/>
        <end position="634"/>
    </location>
</feature>
<evidence type="ECO:0008006" key="7">
    <source>
        <dbReference type="Google" id="ProtNLM"/>
    </source>
</evidence>
<protein>
    <recommendedName>
        <fullName evidence="7">Protein F37C4,5 [Caenorhabditis elegans]</fullName>
    </recommendedName>
</protein>
<gene>
    <name evidence="5" type="ORF">RDB_LOCUS39346</name>
</gene>
<feature type="compositionally biased region" description="Polar residues" evidence="2">
    <location>
        <begin position="353"/>
        <end position="365"/>
    </location>
</feature>
<feature type="compositionally biased region" description="Basic residues" evidence="2">
    <location>
        <begin position="324"/>
        <end position="336"/>
    </location>
</feature>
<reference evidence="5" key="1">
    <citation type="submission" date="2021-01" db="EMBL/GenBank/DDBJ databases">
        <authorList>
            <person name="Kaushik A."/>
        </authorList>
    </citation>
    <scope>NUCLEOTIDE SEQUENCE</scope>
    <source>
        <strain evidence="5">AG4-R118</strain>
    </source>
</reference>
<evidence type="ECO:0000256" key="2">
    <source>
        <dbReference type="SAM" id="MobiDB-lite"/>
    </source>
</evidence>
<dbReference type="PANTHER" id="PTHR31005">
    <property type="entry name" value="DUF4139 DOMAIN-CONTAINING PROTEIN"/>
    <property type="match status" value="1"/>
</dbReference>
<evidence type="ECO:0000256" key="1">
    <source>
        <dbReference type="SAM" id="Coils"/>
    </source>
</evidence>
<evidence type="ECO:0000313" key="6">
    <source>
        <dbReference type="Proteomes" id="UP000663888"/>
    </source>
</evidence>
<proteinExistence type="predicted"/>
<sequence length="677" mass="75828">MIDTPPSHTIVVNAAEQDHLIDTVTVFQAGRAEVRRRVQLQLKKGQNQIAIERLPSCLAEDSLRVQGTGTATIFDVVYHHPKPQLRRKHTQAITHSSDEEEEETESYNSIEVLKKQRSVVQNQISFLDKYGHSVDSQNSNTESLERFLDMYETRRDALDRRMHELNLEVNRAEKALRVMYNKKPGREIKGQRRTKITVTVMSDEEGKAELMLVYVVSNASWIPNYEIRALVSSLPNSPSTITLHYRASLTQTTGEDWSDVALTLSTATPYRGVNMPTLSTWRVGLPPTDLPPTDLSRYTRNYSQHISSHSLSAVPCSLDYAPRARPRSRSRSRSRSPTRIDSYSAGQVFRPNSYLSKPDSSLTPCSPTPMEESAFGYSARSSAPFKVMSATTDSQDGPAPMAFRQVNGIDTGVLSATFNIPGQSNIPSNQGTHKVLITSLDFQVDPEWCKVINSSEFTLLPGEASVFIGNSFVSKSQIGHIPPGDSFQLPLGTDPTLRVAYAPIHTHKWIHAQSGFTFPGLQKQPKQETTKYSQLITIRNNRPTAVTALHILDHVPVSNDSTIKVNVTSPQGLRGNNKPVEDDTNEQQREGWVFPQKGVQARWAPPSIGGEGAIEWMCTIDAGEGLELKLGWEIHCRAKWLHHVTQNHTNPPYQPNERDVEHRNNTVNGYCFVKYRV</sequence>
<dbReference type="NCBIfam" id="TIGR02231">
    <property type="entry name" value="mucoidy inhibitor MuiA family protein"/>
    <property type="match status" value="1"/>
</dbReference>
<feature type="domain" description="DUF4140" evidence="4">
    <location>
        <begin position="24"/>
        <end position="127"/>
    </location>
</feature>
<feature type="coiled-coil region" evidence="1">
    <location>
        <begin position="148"/>
        <end position="182"/>
    </location>
</feature>